<name>A0A2N1J3W3_9BACT</name>
<sequence>MIDIFVISIANPILIGIYENNRLVKQIEKEGKTSDILPIVIDEILKKYENISGLYFVNSPGSYMSIKVTYVFLKTISITKNLPLYASNGFNFNKNSPIKALGKKYFIKKDDTIKVDFLDNDTKIHDFKLPNSLEKKLFSENTLPIYNLPAV</sequence>
<comment type="caution">
    <text evidence="1">The sequence shown here is derived from an EMBL/GenBank/DDBJ whole genome shotgun (WGS) entry which is preliminary data.</text>
</comment>
<evidence type="ECO:0000313" key="2">
    <source>
        <dbReference type="Proteomes" id="UP000233248"/>
    </source>
</evidence>
<dbReference type="OrthoDB" id="5339448at2"/>
<accession>A0A2N1J3W3</accession>
<keyword evidence="2" id="KW-1185">Reference proteome</keyword>
<dbReference type="SUPFAM" id="SSF53067">
    <property type="entry name" value="Actin-like ATPase domain"/>
    <property type="match status" value="1"/>
</dbReference>
<dbReference type="KEGG" id="ahs:AHALO_0312"/>
<evidence type="ECO:0000313" key="1">
    <source>
        <dbReference type="EMBL" id="PKI81239.1"/>
    </source>
</evidence>
<evidence type="ECO:0008006" key="3">
    <source>
        <dbReference type="Google" id="ProtNLM"/>
    </source>
</evidence>
<dbReference type="RefSeq" id="WP_101184338.1">
    <property type="nucleotide sequence ID" value="NZ_CP031218.1"/>
</dbReference>
<dbReference type="Gene3D" id="3.30.420.40">
    <property type="match status" value="1"/>
</dbReference>
<dbReference type="InterPro" id="IPR043129">
    <property type="entry name" value="ATPase_NBD"/>
</dbReference>
<protein>
    <recommendedName>
        <fullName evidence="3">Glycoprotease</fullName>
    </recommendedName>
</protein>
<organism evidence="1 2">
    <name type="scientific">Malaciobacter halophilus</name>
    <dbReference type="NCBI Taxonomy" id="197482"/>
    <lineage>
        <taxon>Bacteria</taxon>
        <taxon>Pseudomonadati</taxon>
        <taxon>Campylobacterota</taxon>
        <taxon>Epsilonproteobacteria</taxon>
        <taxon>Campylobacterales</taxon>
        <taxon>Arcobacteraceae</taxon>
        <taxon>Malaciobacter</taxon>
    </lineage>
</organism>
<dbReference type="AlphaFoldDB" id="A0A2N1J3W3"/>
<proteinExistence type="predicted"/>
<dbReference type="Proteomes" id="UP000233248">
    <property type="component" value="Unassembled WGS sequence"/>
</dbReference>
<reference evidence="1 2" key="1">
    <citation type="submission" date="2017-09" db="EMBL/GenBank/DDBJ databases">
        <title>Genomics of the genus Arcobacter.</title>
        <authorList>
            <person name="Perez-Cataluna A."/>
            <person name="Figueras M.J."/>
            <person name="Salas-Masso N."/>
        </authorList>
    </citation>
    <scope>NUCLEOTIDE SEQUENCE [LARGE SCALE GENOMIC DNA]</scope>
    <source>
        <strain evidence="1 2">DSM 18005</strain>
    </source>
</reference>
<gene>
    <name evidence="1" type="ORF">CP960_05110</name>
</gene>
<dbReference type="EMBL" id="NXIF01000020">
    <property type="protein sequence ID" value="PKI81239.1"/>
    <property type="molecule type" value="Genomic_DNA"/>
</dbReference>